<name>A0ABP1X5J2_9VIBR</name>
<reference evidence="1 2" key="1">
    <citation type="submission" date="2014-06" db="EMBL/GenBank/DDBJ databases">
        <authorList>
            <person name="Le Roux F."/>
        </authorList>
    </citation>
    <scope>NUCLEOTIDE SEQUENCE [LARGE SCALE GENOMIC DNA]</scope>
    <source>
        <strain evidence="1 2">J5-4</strain>
    </source>
</reference>
<protein>
    <submittedName>
        <fullName evidence="1">Uncharacterized protein</fullName>
    </submittedName>
</protein>
<keyword evidence="2" id="KW-1185">Reference proteome</keyword>
<organism evidence="1 2">
    <name type="scientific">Vibrio crassostreae</name>
    <dbReference type="NCBI Taxonomy" id="246167"/>
    <lineage>
        <taxon>Bacteria</taxon>
        <taxon>Pseudomonadati</taxon>
        <taxon>Pseudomonadota</taxon>
        <taxon>Gammaproteobacteria</taxon>
        <taxon>Vibrionales</taxon>
        <taxon>Vibrionaceae</taxon>
        <taxon>Vibrio</taxon>
    </lineage>
</organism>
<proteinExistence type="predicted"/>
<evidence type="ECO:0000313" key="2">
    <source>
        <dbReference type="Proteomes" id="UP000049077"/>
    </source>
</evidence>
<comment type="caution">
    <text evidence="1">The sequence shown here is derived from an EMBL/GenBank/DDBJ whole genome shotgun (WGS) entry which is preliminary data.</text>
</comment>
<gene>
    <name evidence="1" type="ORF">VCR4J5_780368</name>
</gene>
<accession>A0ABP1X5J2</accession>
<evidence type="ECO:0000313" key="1">
    <source>
        <dbReference type="EMBL" id="CDT70141.1"/>
    </source>
</evidence>
<dbReference type="Proteomes" id="UP000049077">
    <property type="component" value="Unassembled WGS sequence"/>
</dbReference>
<sequence length="66" mass="7621">MICVVRLSNGSELNFLPYVTFKSFSDFEFSREVGHATPTNTQIVRKHRHSQSSEINELFGKFSRLV</sequence>
<dbReference type="EMBL" id="CCJX01000166">
    <property type="protein sequence ID" value="CDT70141.1"/>
    <property type="molecule type" value="Genomic_DNA"/>
</dbReference>